<accession>A0A7X6QZJ7</accession>
<protein>
    <recommendedName>
        <fullName evidence="1">AbiEi antitoxin N-terminal domain-containing protein</fullName>
    </recommendedName>
</protein>
<feature type="domain" description="AbiEi antitoxin N-terminal" evidence="1">
    <location>
        <begin position="8"/>
        <end position="53"/>
    </location>
</feature>
<dbReference type="Proteomes" id="UP000581206">
    <property type="component" value="Unassembled WGS sequence"/>
</dbReference>
<gene>
    <name evidence="2" type="ORF">HGA03_10965</name>
</gene>
<dbReference type="InterPro" id="IPR025159">
    <property type="entry name" value="AbiEi_N"/>
</dbReference>
<evidence type="ECO:0000313" key="3">
    <source>
        <dbReference type="Proteomes" id="UP000581206"/>
    </source>
</evidence>
<dbReference type="AlphaFoldDB" id="A0A7X6QZJ7"/>
<dbReference type="RefSeq" id="WP_168630289.1">
    <property type="nucleotide sequence ID" value="NZ_BONL01000023.1"/>
</dbReference>
<evidence type="ECO:0000313" key="2">
    <source>
        <dbReference type="EMBL" id="NKY23182.1"/>
    </source>
</evidence>
<proteinExistence type="predicted"/>
<evidence type="ECO:0000259" key="1">
    <source>
        <dbReference type="Pfam" id="PF13338"/>
    </source>
</evidence>
<reference evidence="2 3" key="1">
    <citation type="submission" date="2020-04" db="EMBL/GenBank/DDBJ databases">
        <title>MicrobeNet Type strains.</title>
        <authorList>
            <person name="Nicholson A.C."/>
        </authorList>
    </citation>
    <scope>NUCLEOTIDE SEQUENCE [LARGE SCALE GENOMIC DNA]</scope>
    <source>
        <strain evidence="2 3">ATCC BAA-788</strain>
    </source>
</reference>
<name>A0A7X6QZJ7_9CELL</name>
<comment type="caution">
    <text evidence="2">The sequence shown here is derived from an EMBL/GenBank/DDBJ whole genome shotgun (WGS) entry which is preliminary data.</text>
</comment>
<keyword evidence="3" id="KW-1185">Reference proteome</keyword>
<organism evidence="2 3">
    <name type="scientific">Cellulomonas denverensis</name>
    <dbReference type="NCBI Taxonomy" id="264297"/>
    <lineage>
        <taxon>Bacteria</taxon>
        <taxon>Bacillati</taxon>
        <taxon>Actinomycetota</taxon>
        <taxon>Actinomycetes</taxon>
        <taxon>Micrococcales</taxon>
        <taxon>Cellulomonadaceae</taxon>
        <taxon>Cellulomonas</taxon>
    </lineage>
</organism>
<sequence>MPRSVADVLELAAEQWGMFTTAQAVQRRIPRARLTRMVDDGLLERPTHGVYAVSAAVDEYTPIRASWLSLEPTRMAAERLREPTEAGVVSHTSAAELLQLGDLPADVHEFTLPRRYQASREGLRVHRGTVPAQDLVFLAGLPMTTPTRTIADLILTRRHDPSHVRDLVDAAAARSDLDPERLRVLVERRPHGMSPAVADVWLSSAMAHQSTPAPDFAGQILDHLRGLEVLSELNLPPMGALQIKKLISELERVTTAYASSVEALRAAELAQDLQRRVDGDGQ</sequence>
<dbReference type="Pfam" id="PF13338">
    <property type="entry name" value="AbiEi_4"/>
    <property type="match status" value="1"/>
</dbReference>
<dbReference type="EMBL" id="JAAXOX010000004">
    <property type="protein sequence ID" value="NKY23182.1"/>
    <property type="molecule type" value="Genomic_DNA"/>
</dbReference>